<dbReference type="AlphaFoldDB" id="A0A6P4D7U2"/>
<evidence type="ECO:0000313" key="3">
    <source>
        <dbReference type="Proteomes" id="UP000515211"/>
    </source>
</evidence>
<evidence type="ECO:0000259" key="2">
    <source>
        <dbReference type="Pfam" id="PF03732"/>
    </source>
</evidence>
<dbReference type="InterPro" id="IPR005162">
    <property type="entry name" value="Retrotrans_gag_dom"/>
</dbReference>
<dbReference type="KEGG" id="adu:107486184"/>
<sequence>MMFFNSAFDPVLCRSFPTYLDGAALLWFSKIPADSISSFEDLAGSFIEYFAASRIYVQGSDYLSTIKQGQHESLKDYMTRFAKAIVEIPDLDPKVHLHALKSSLRPGKFQETIAVTKPRTLEEFRKKAAVQMGIEELREARRAEKQPLRKEEKHPKTPNQKDNKKPFKLTPKYNAYTQFNSIREYIIKEILNAKIIKPPSRVGSYQDQRYVDKSKHCTFHQKFGHTTDECVIAKDLLERLARQGHLDKYISSRMQQTRQNTTDLQTEQNPITTEKVKPQPPPTRIVINCISGGFAAGEYINSARKRSYRTMLMVQTMKEVATHQPAIPGITFE</sequence>
<evidence type="ECO:0000256" key="1">
    <source>
        <dbReference type="SAM" id="MobiDB-lite"/>
    </source>
</evidence>
<dbReference type="RefSeq" id="XP_015962230.1">
    <property type="nucleotide sequence ID" value="XM_016106744.1"/>
</dbReference>
<dbReference type="Proteomes" id="UP000515211">
    <property type="component" value="Chromosome 1"/>
</dbReference>
<dbReference type="PANTHER" id="PTHR33223">
    <property type="entry name" value="CCHC-TYPE DOMAIN-CONTAINING PROTEIN"/>
    <property type="match status" value="1"/>
</dbReference>
<feature type="region of interest" description="Disordered" evidence="1">
    <location>
        <begin position="140"/>
        <end position="168"/>
    </location>
</feature>
<feature type="region of interest" description="Disordered" evidence="1">
    <location>
        <begin position="255"/>
        <end position="282"/>
    </location>
</feature>
<proteinExistence type="predicted"/>
<evidence type="ECO:0000313" key="4">
    <source>
        <dbReference type="RefSeq" id="XP_015962230.1"/>
    </source>
</evidence>
<keyword evidence="3" id="KW-1185">Reference proteome</keyword>
<name>A0A6P4D7U2_ARADU</name>
<dbReference type="GeneID" id="107486184"/>
<dbReference type="Pfam" id="PF03732">
    <property type="entry name" value="Retrotrans_gag"/>
    <property type="match status" value="1"/>
</dbReference>
<accession>A0A6P4D7U2</accession>
<feature type="compositionally biased region" description="Polar residues" evidence="1">
    <location>
        <begin position="255"/>
        <end position="272"/>
    </location>
</feature>
<gene>
    <name evidence="4" type="primary">LOC107486184</name>
</gene>
<reference evidence="3" key="1">
    <citation type="journal article" date="2016" name="Nat. Genet.">
        <title>The genome sequences of Arachis duranensis and Arachis ipaensis, the diploid ancestors of cultivated peanut.</title>
        <authorList>
            <person name="Bertioli D.J."/>
            <person name="Cannon S.B."/>
            <person name="Froenicke L."/>
            <person name="Huang G."/>
            <person name="Farmer A.D."/>
            <person name="Cannon E.K."/>
            <person name="Liu X."/>
            <person name="Gao D."/>
            <person name="Clevenger J."/>
            <person name="Dash S."/>
            <person name="Ren L."/>
            <person name="Moretzsohn M.C."/>
            <person name="Shirasawa K."/>
            <person name="Huang W."/>
            <person name="Vidigal B."/>
            <person name="Abernathy B."/>
            <person name="Chu Y."/>
            <person name="Niederhuth C.E."/>
            <person name="Umale P."/>
            <person name="Araujo A.C."/>
            <person name="Kozik A."/>
            <person name="Kim K.D."/>
            <person name="Burow M.D."/>
            <person name="Varshney R.K."/>
            <person name="Wang X."/>
            <person name="Zhang X."/>
            <person name="Barkley N."/>
            <person name="Guimaraes P.M."/>
            <person name="Isobe S."/>
            <person name="Guo B."/>
            <person name="Liao B."/>
            <person name="Stalker H.T."/>
            <person name="Schmitz R.J."/>
            <person name="Scheffler B.E."/>
            <person name="Leal-Bertioli S.C."/>
            <person name="Xun X."/>
            <person name="Jackson S.A."/>
            <person name="Michelmore R."/>
            <person name="Ozias-Akins P."/>
        </authorList>
    </citation>
    <scope>NUCLEOTIDE SEQUENCE [LARGE SCALE GENOMIC DNA]</scope>
    <source>
        <strain evidence="3">cv. V14167</strain>
    </source>
</reference>
<feature type="domain" description="Retrotransposon gag" evidence="2">
    <location>
        <begin position="15"/>
        <end position="102"/>
    </location>
</feature>
<organism evidence="3 4">
    <name type="scientific">Arachis duranensis</name>
    <name type="common">Wild peanut</name>
    <dbReference type="NCBI Taxonomy" id="130453"/>
    <lineage>
        <taxon>Eukaryota</taxon>
        <taxon>Viridiplantae</taxon>
        <taxon>Streptophyta</taxon>
        <taxon>Embryophyta</taxon>
        <taxon>Tracheophyta</taxon>
        <taxon>Spermatophyta</taxon>
        <taxon>Magnoliopsida</taxon>
        <taxon>eudicotyledons</taxon>
        <taxon>Gunneridae</taxon>
        <taxon>Pentapetalae</taxon>
        <taxon>rosids</taxon>
        <taxon>fabids</taxon>
        <taxon>Fabales</taxon>
        <taxon>Fabaceae</taxon>
        <taxon>Papilionoideae</taxon>
        <taxon>50 kb inversion clade</taxon>
        <taxon>dalbergioids sensu lato</taxon>
        <taxon>Dalbergieae</taxon>
        <taxon>Pterocarpus clade</taxon>
        <taxon>Arachis</taxon>
    </lineage>
</organism>
<feature type="compositionally biased region" description="Basic and acidic residues" evidence="1">
    <location>
        <begin position="140"/>
        <end position="165"/>
    </location>
</feature>
<dbReference type="PANTHER" id="PTHR33223:SF10">
    <property type="entry name" value="AMINOTRANSFERASE-LIKE PLANT MOBILE DOMAIN-CONTAINING PROTEIN"/>
    <property type="match status" value="1"/>
</dbReference>
<protein>
    <submittedName>
        <fullName evidence="4">Uncharacterized protein LOC107486184</fullName>
    </submittedName>
</protein>
<reference evidence="4" key="2">
    <citation type="submission" date="2025-08" db="UniProtKB">
        <authorList>
            <consortium name="RefSeq"/>
        </authorList>
    </citation>
    <scope>IDENTIFICATION</scope>
    <source>
        <tissue evidence="4">Whole plant</tissue>
    </source>
</reference>